<dbReference type="PROSITE" id="PS51257">
    <property type="entry name" value="PROKAR_LIPOPROTEIN"/>
    <property type="match status" value="1"/>
</dbReference>
<organism evidence="2 3">
    <name type="scientific">Rattus norvegicus</name>
    <name type="common">Rat</name>
    <dbReference type="NCBI Taxonomy" id="10116"/>
    <lineage>
        <taxon>Eukaryota</taxon>
        <taxon>Metazoa</taxon>
        <taxon>Chordata</taxon>
        <taxon>Craniata</taxon>
        <taxon>Vertebrata</taxon>
        <taxon>Euteleostomi</taxon>
        <taxon>Mammalia</taxon>
        <taxon>Eutheria</taxon>
        <taxon>Euarchontoglires</taxon>
        <taxon>Glires</taxon>
        <taxon>Rodentia</taxon>
        <taxon>Myomorpha</taxon>
        <taxon>Muroidea</taxon>
        <taxon>Muridae</taxon>
        <taxon>Murinae</taxon>
        <taxon>Rattus</taxon>
    </lineage>
</organism>
<reference evidence="3" key="1">
    <citation type="submission" date="2005-06" db="EMBL/GenBank/DDBJ databases">
        <authorList>
            <person name="Mural R.J."/>
            <person name="Li P.W."/>
            <person name="Adams M.D."/>
            <person name="Amanatides P.G."/>
            <person name="Baden-Tillson H."/>
            <person name="Barnstead M."/>
            <person name="Chin S.H."/>
            <person name="Dew I."/>
            <person name="Evans C.A."/>
            <person name="Ferriera S."/>
            <person name="Flanigan M."/>
            <person name="Fosler C."/>
            <person name="Glodek A."/>
            <person name="Gu Z."/>
            <person name="Holt R.A."/>
            <person name="Jennings D."/>
            <person name="Kraft C.L."/>
            <person name="Lu F."/>
            <person name="Nguyen T."/>
            <person name="Nusskern D.R."/>
            <person name="Pfannkoch C.M."/>
            <person name="Sitter C."/>
            <person name="Sutton G.G."/>
            <person name="Venter J.C."/>
            <person name="Wang Z."/>
            <person name="Woodage T."/>
            <person name="Zheng X.H."/>
            <person name="Zhong F."/>
        </authorList>
    </citation>
    <scope>NUCLEOTIDE SEQUENCE [LARGE SCALE GENOMIC DNA]</scope>
    <source>
        <strain>BN</strain>
        <strain evidence="3">Sprague-Dawley</strain>
    </source>
</reference>
<dbReference type="AlphaFoldDB" id="A6MGR0"/>
<evidence type="ECO:0000256" key="1">
    <source>
        <dbReference type="SAM" id="MobiDB-lite"/>
    </source>
</evidence>
<gene>
    <name evidence="2" type="ORF">rCG_43393</name>
</gene>
<evidence type="ECO:0000313" key="2">
    <source>
        <dbReference type="EMBL" id="EDL82765.1"/>
    </source>
</evidence>
<dbReference type="Proteomes" id="UP000234681">
    <property type="component" value="Unassembled WGS sequence"/>
</dbReference>
<dbReference type="EMBL" id="DS030522">
    <property type="protein sequence ID" value="EDL82765.1"/>
    <property type="molecule type" value="Genomic_DNA"/>
</dbReference>
<sequence length="58" mass="6391">MGWRDGSVMKSTYCYGRGPDLNSQHPPWWLTTGCNSSSTESTTLDLPSHGPMSARVDM</sequence>
<accession>A6MGR0</accession>
<proteinExistence type="predicted"/>
<evidence type="ECO:0000313" key="3">
    <source>
        <dbReference type="Proteomes" id="UP000234681"/>
    </source>
</evidence>
<name>A6MGR0_RAT</name>
<feature type="region of interest" description="Disordered" evidence="1">
    <location>
        <begin position="39"/>
        <end position="58"/>
    </location>
</feature>
<protein>
    <submittedName>
        <fullName evidence="2">RCG43393</fullName>
    </submittedName>
</protein>